<sequence length="402" mass="42608">MKLAAAGALMLFARSVMGKGCPDGQIGVGTVQTCLIVNNMQTQCSATQGVVFGEGNCDQADIENMFQKDGYCQPRTFLHGAKVFCEDDDTTVTTQGSVVASSKPGFTTSCVGFGGLGLGVEDVDDDRSSVVVVEAVSLVVGEALVEVSVGVGVGEVGEETGSVADTDALVVISLDAEDVSEGTIGEEEEEDELTASGVTAGSDEIDVILLDISVELHDVDDISVKDEDDDGSTEVTVTNDALCWVEEGAVLEEDTTLQSPNPFWQVSGAQYASVCPPKAAPHLALLETRCEVAEALIIGWVIVVDGSTKILEGPAGVALQEPNLVWQPDSQYALLLPQYPYWEQQLPNTLPKQVWLEPTPHLPLVEVFSFEGVGEGDDVGGCFDGEEDVEQEPKPDWHPLEI</sequence>
<proteinExistence type="predicted"/>
<dbReference type="Proteomes" id="UP000292402">
    <property type="component" value="Unassembled WGS sequence"/>
</dbReference>
<feature type="signal peptide" evidence="2">
    <location>
        <begin position="1"/>
        <end position="18"/>
    </location>
</feature>
<evidence type="ECO:0000256" key="1">
    <source>
        <dbReference type="SAM" id="MobiDB-lite"/>
    </source>
</evidence>
<evidence type="ECO:0000256" key="2">
    <source>
        <dbReference type="SAM" id="SignalP"/>
    </source>
</evidence>
<reference evidence="4" key="1">
    <citation type="journal article" date="2019" name="bioRxiv">
        <title>Genomics, evolutionary history and diagnostics of the Alternaria alternata species group including apple and Asian pear pathotypes.</title>
        <authorList>
            <person name="Armitage A.D."/>
            <person name="Cockerton H.M."/>
            <person name="Sreenivasaprasad S."/>
            <person name="Woodhall J.W."/>
            <person name="Lane C.R."/>
            <person name="Harrison R.J."/>
            <person name="Clarkson J.P."/>
        </authorList>
    </citation>
    <scope>NUCLEOTIDE SEQUENCE [LARGE SCALE GENOMIC DNA]</scope>
    <source>
        <strain evidence="4">FERA 1082</strain>
    </source>
</reference>
<evidence type="ECO:0000313" key="4">
    <source>
        <dbReference type="Proteomes" id="UP000292402"/>
    </source>
</evidence>
<feature type="compositionally biased region" description="Acidic residues" evidence="1">
    <location>
        <begin position="379"/>
        <end position="390"/>
    </location>
</feature>
<organism evidence="3 4">
    <name type="scientific">Alternaria tenuissima</name>
    <dbReference type="NCBI Taxonomy" id="119927"/>
    <lineage>
        <taxon>Eukaryota</taxon>
        <taxon>Fungi</taxon>
        <taxon>Dikarya</taxon>
        <taxon>Ascomycota</taxon>
        <taxon>Pezizomycotina</taxon>
        <taxon>Dothideomycetes</taxon>
        <taxon>Pleosporomycetidae</taxon>
        <taxon>Pleosporales</taxon>
        <taxon>Pleosporineae</taxon>
        <taxon>Pleosporaceae</taxon>
        <taxon>Alternaria</taxon>
        <taxon>Alternaria sect. Alternaria</taxon>
        <taxon>Alternaria alternata complex</taxon>
    </lineage>
</organism>
<evidence type="ECO:0000313" key="3">
    <source>
        <dbReference type="EMBL" id="RYN51298.1"/>
    </source>
</evidence>
<name>A0A4Q4MGX4_9PLEO</name>
<accession>A0A4Q4MGX4</accession>
<dbReference type="AlphaFoldDB" id="A0A4Q4MGX4"/>
<keyword evidence="2" id="KW-0732">Signal</keyword>
<dbReference type="EMBL" id="PDXA01000016">
    <property type="protein sequence ID" value="RYN51298.1"/>
    <property type="molecule type" value="Genomic_DNA"/>
</dbReference>
<comment type="caution">
    <text evidence="3">The sequence shown here is derived from an EMBL/GenBank/DDBJ whole genome shotgun (WGS) entry which is preliminary data.</text>
</comment>
<feature type="region of interest" description="Disordered" evidence="1">
    <location>
        <begin position="379"/>
        <end position="402"/>
    </location>
</feature>
<protein>
    <submittedName>
        <fullName evidence="3">Uncharacterized protein</fullName>
    </submittedName>
</protein>
<feature type="compositionally biased region" description="Basic and acidic residues" evidence="1">
    <location>
        <begin position="391"/>
        <end position="402"/>
    </location>
</feature>
<feature type="chain" id="PRO_5020832799" evidence="2">
    <location>
        <begin position="19"/>
        <end position="402"/>
    </location>
</feature>
<gene>
    <name evidence="3" type="ORF">AA0114_g5680</name>
</gene>